<evidence type="ECO:0000256" key="1">
    <source>
        <dbReference type="ARBA" id="ARBA00005594"/>
    </source>
</evidence>
<evidence type="ECO:0000256" key="6">
    <source>
        <dbReference type="ARBA" id="ARBA00023146"/>
    </source>
</evidence>
<dbReference type="InterPro" id="IPR014729">
    <property type="entry name" value="Rossmann-like_a/b/a_fold"/>
</dbReference>
<dbReference type="InterPro" id="IPR002305">
    <property type="entry name" value="aa-tRNA-synth_Ic"/>
</dbReference>
<dbReference type="OrthoDB" id="9801042at2"/>
<keyword evidence="11" id="KW-1185">Reference proteome</keyword>
<evidence type="ECO:0000256" key="8">
    <source>
        <dbReference type="HAMAP-Rule" id="MF_00140"/>
    </source>
</evidence>
<keyword evidence="6 8" id="KW-0030">Aminoacyl-tRNA synthetase</keyword>
<dbReference type="InterPro" id="IPR001412">
    <property type="entry name" value="aa-tRNA-synth_I_CS"/>
</dbReference>
<comment type="subcellular location">
    <subcellularLocation>
        <location evidence="8">Cytoplasm</location>
    </subcellularLocation>
</comment>
<dbReference type="RefSeq" id="WP_138189731.1">
    <property type="nucleotide sequence ID" value="NZ_VBWP01000001.1"/>
</dbReference>
<dbReference type="Proteomes" id="UP000306912">
    <property type="component" value="Unassembled WGS sequence"/>
</dbReference>
<dbReference type="Gene3D" id="1.10.240.10">
    <property type="entry name" value="Tyrosyl-Transfer RNA Synthetase"/>
    <property type="match status" value="1"/>
</dbReference>
<keyword evidence="5 8" id="KW-0648">Protein biosynthesis</keyword>
<comment type="subunit">
    <text evidence="8">Homodimer.</text>
</comment>
<evidence type="ECO:0000256" key="4">
    <source>
        <dbReference type="ARBA" id="ARBA00022840"/>
    </source>
</evidence>
<evidence type="ECO:0000256" key="5">
    <source>
        <dbReference type="ARBA" id="ARBA00022917"/>
    </source>
</evidence>
<feature type="binding site" evidence="8">
    <location>
        <begin position="12"/>
        <end position="14"/>
    </location>
    <ligand>
        <name>ATP</name>
        <dbReference type="ChEBI" id="CHEBI:30616"/>
    </ligand>
</feature>
<dbReference type="EMBL" id="VBWP01000001">
    <property type="protein sequence ID" value="TLG77121.1"/>
    <property type="molecule type" value="Genomic_DNA"/>
</dbReference>
<dbReference type="GO" id="GO:0005829">
    <property type="term" value="C:cytosol"/>
    <property type="evidence" value="ECO:0007669"/>
    <property type="project" value="TreeGrafter"/>
</dbReference>
<protein>
    <recommendedName>
        <fullName evidence="8">Tryptophan--tRNA ligase</fullName>
        <ecNumber evidence="8">6.1.1.2</ecNumber>
    </recommendedName>
    <alternativeName>
        <fullName evidence="8">Tryptophanyl-tRNA synthetase</fullName>
        <shortName evidence="8">TrpRS</shortName>
    </alternativeName>
</protein>
<feature type="binding site" evidence="8">
    <location>
        <position position="190"/>
    </location>
    <ligand>
        <name>ATP</name>
        <dbReference type="ChEBI" id="CHEBI:30616"/>
    </ligand>
</feature>
<dbReference type="InterPro" id="IPR002306">
    <property type="entry name" value="Trp-tRNA-ligase"/>
</dbReference>
<dbReference type="InterPro" id="IPR050203">
    <property type="entry name" value="Trp-tRNA_synthetase"/>
</dbReference>
<dbReference type="GO" id="GO:0005524">
    <property type="term" value="F:ATP binding"/>
    <property type="evidence" value="ECO:0007669"/>
    <property type="project" value="UniProtKB-UniRule"/>
</dbReference>
<organism evidence="10 11">
    <name type="scientific">Culicoidibacter larvae</name>
    <dbReference type="NCBI Taxonomy" id="2579976"/>
    <lineage>
        <taxon>Bacteria</taxon>
        <taxon>Bacillati</taxon>
        <taxon>Bacillota</taxon>
        <taxon>Culicoidibacteria</taxon>
        <taxon>Culicoidibacterales</taxon>
        <taxon>Culicoidibacteraceae</taxon>
        <taxon>Culicoidibacter</taxon>
    </lineage>
</organism>
<comment type="caution">
    <text evidence="8">Lacks conserved residue(s) required for the propagation of feature annotation.</text>
</comment>
<dbReference type="GO" id="GO:0004830">
    <property type="term" value="F:tryptophan-tRNA ligase activity"/>
    <property type="evidence" value="ECO:0007669"/>
    <property type="project" value="UniProtKB-UniRule"/>
</dbReference>
<dbReference type="PRINTS" id="PR01039">
    <property type="entry name" value="TRNASYNTHTRP"/>
</dbReference>
<feature type="binding site" evidence="8">
    <location>
        <position position="139"/>
    </location>
    <ligand>
        <name>L-tryptophan</name>
        <dbReference type="ChEBI" id="CHEBI:57912"/>
    </ligand>
</feature>
<evidence type="ECO:0000256" key="3">
    <source>
        <dbReference type="ARBA" id="ARBA00022741"/>
    </source>
</evidence>
<accession>A0A5R8QGG0</accession>
<feature type="short sequence motif" description="'KMSKS' region" evidence="8">
    <location>
        <begin position="199"/>
        <end position="203"/>
    </location>
</feature>
<sequence>MTTKKRVVSGIKPTGEMTLGNYIGAISNFVKMQDEFEMFVFVADLHALTTPQDPVRLRRLVREIVMVYLACGLDPAKTKLFLQSEIAEHSMLSWVLQCHTNMGELERMTQFKDKSAEQKAKSGAIGSGLFCYPVLMAADILLYNPDVVPVGEDQKQHVEITRDIAGRFNHQHGETFVIPEDYTPEVGARIMSLQDPTKKMSKSDENAKGYILLLDEPATIIKKIKSAVTDSEGIVAYDPVNKAGISNLLTIYSVLKNQSIDASVAEFADSNYGTFKQTVGECIVEALTPIQEKFRYYQENPELVDAILDEGAAAVQPIATKNMKKVYKKVGLNRK</sequence>
<keyword evidence="8" id="KW-0963">Cytoplasm</keyword>
<comment type="function">
    <text evidence="8">Catalyzes the attachment of tryptophan to tRNA(Trp).</text>
</comment>
<dbReference type="GO" id="GO:0006436">
    <property type="term" value="P:tryptophanyl-tRNA aminoacylation"/>
    <property type="evidence" value="ECO:0007669"/>
    <property type="project" value="UniProtKB-UniRule"/>
</dbReference>
<dbReference type="InterPro" id="IPR024109">
    <property type="entry name" value="Trp-tRNA-ligase_bac-type"/>
</dbReference>
<dbReference type="Pfam" id="PF00579">
    <property type="entry name" value="tRNA-synt_1b"/>
    <property type="match status" value="1"/>
</dbReference>
<dbReference type="PANTHER" id="PTHR43766">
    <property type="entry name" value="TRYPTOPHAN--TRNA LIGASE, MITOCHONDRIAL"/>
    <property type="match status" value="1"/>
</dbReference>
<name>A0A5R8QGG0_9FIRM</name>
<keyword evidence="3 8" id="KW-0547">Nucleotide-binding</keyword>
<evidence type="ECO:0000256" key="7">
    <source>
        <dbReference type="ARBA" id="ARBA00049929"/>
    </source>
</evidence>
<evidence type="ECO:0000313" key="10">
    <source>
        <dbReference type="EMBL" id="TLG77121.1"/>
    </source>
</evidence>
<dbReference type="HAMAP" id="MF_00140_B">
    <property type="entry name" value="Trp_tRNA_synth_B"/>
    <property type="match status" value="1"/>
</dbReference>
<evidence type="ECO:0000256" key="2">
    <source>
        <dbReference type="ARBA" id="ARBA00022598"/>
    </source>
</evidence>
<dbReference type="PROSITE" id="PS00178">
    <property type="entry name" value="AA_TRNA_LIGASE_I"/>
    <property type="match status" value="1"/>
</dbReference>
<comment type="similarity">
    <text evidence="1 8 9">Belongs to the class-I aminoacyl-tRNA synthetase family.</text>
</comment>
<gene>
    <name evidence="8 10" type="primary">trpS</name>
    <name evidence="10" type="ORF">FEZ08_00450</name>
</gene>
<evidence type="ECO:0000256" key="9">
    <source>
        <dbReference type="RuleBase" id="RU363036"/>
    </source>
</evidence>
<feature type="binding site" evidence="8">
    <location>
        <begin position="20"/>
        <end position="21"/>
    </location>
    <ligand>
        <name>ATP</name>
        <dbReference type="ChEBI" id="CHEBI:30616"/>
    </ligand>
</feature>
<feature type="binding site" evidence="8">
    <location>
        <begin position="199"/>
        <end position="203"/>
    </location>
    <ligand>
        <name>ATP</name>
        <dbReference type="ChEBI" id="CHEBI:30616"/>
    </ligand>
</feature>
<comment type="catalytic activity">
    <reaction evidence="7 8">
        <text>tRNA(Trp) + L-tryptophan + ATP = L-tryptophyl-tRNA(Trp) + AMP + diphosphate + H(+)</text>
        <dbReference type="Rhea" id="RHEA:24080"/>
        <dbReference type="Rhea" id="RHEA-COMP:9671"/>
        <dbReference type="Rhea" id="RHEA-COMP:9705"/>
        <dbReference type="ChEBI" id="CHEBI:15378"/>
        <dbReference type="ChEBI" id="CHEBI:30616"/>
        <dbReference type="ChEBI" id="CHEBI:33019"/>
        <dbReference type="ChEBI" id="CHEBI:57912"/>
        <dbReference type="ChEBI" id="CHEBI:78442"/>
        <dbReference type="ChEBI" id="CHEBI:78535"/>
        <dbReference type="ChEBI" id="CHEBI:456215"/>
        <dbReference type="EC" id="6.1.1.2"/>
    </reaction>
</comment>
<reference evidence="10 11" key="1">
    <citation type="submission" date="2019-05" db="EMBL/GenBank/DDBJ databases">
        <title>Culicoidintestinum kansasii gen. nov., sp. nov. from the gastrointestinal tract of the biting midge, Culicoides sonorensis.</title>
        <authorList>
            <person name="Neupane S."/>
            <person name="Ghosh A."/>
            <person name="Gunther S."/>
            <person name="Martin K."/>
            <person name="Zurek L."/>
        </authorList>
    </citation>
    <scope>NUCLEOTIDE SEQUENCE [LARGE SCALE GENOMIC DNA]</scope>
    <source>
        <strain evidence="10 11">CS-1</strain>
    </source>
</reference>
<evidence type="ECO:0000313" key="11">
    <source>
        <dbReference type="Proteomes" id="UP000306912"/>
    </source>
</evidence>
<keyword evidence="4 8" id="KW-0067">ATP-binding</keyword>
<dbReference type="NCBIfam" id="TIGR00233">
    <property type="entry name" value="trpS"/>
    <property type="match status" value="1"/>
</dbReference>
<dbReference type="Gene3D" id="3.40.50.620">
    <property type="entry name" value="HUPs"/>
    <property type="match status" value="1"/>
</dbReference>
<dbReference type="PANTHER" id="PTHR43766:SF1">
    <property type="entry name" value="TRYPTOPHAN--TRNA LIGASE, MITOCHONDRIAL"/>
    <property type="match status" value="1"/>
</dbReference>
<dbReference type="SUPFAM" id="SSF52374">
    <property type="entry name" value="Nucleotidylyl transferase"/>
    <property type="match status" value="1"/>
</dbReference>
<comment type="caution">
    <text evidence="10">The sequence shown here is derived from an EMBL/GenBank/DDBJ whole genome shotgun (WGS) entry which is preliminary data.</text>
</comment>
<keyword evidence="2 8" id="KW-0436">Ligase</keyword>
<dbReference type="AlphaFoldDB" id="A0A5R8QGG0"/>
<proteinExistence type="inferred from homology"/>
<dbReference type="CDD" id="cd00806">
    <property type="entry name" value="TrpRS_core"/>
    <property type="match status" value="1"/>
</dbReference>
<dbReference type="FunCoup" id="A0A5R8QGG0">
    <property type="interactions" value="327"/>
</dbReference>
<dbReference type="EC" id="6.1.1.2" evidence="8"/>
<feature type="binding site" evidence="8">
    <location>
        <begin position="151"/>
        <end position="153"/>
    </location>
    <ligand>
        <name>ATP</name>
        <dbReference type="ChEBI" id="CHEBI:30616"/>
    </ligand>
</feature>
<dbReference type="InParanoid" id="A0A5R8QGG0"/>
<dbReference type="FunFam" id="1.10.240.10:FF:000002">
    <property type="entry name" value="Tryptophan--tRNA ligase"/>
    <property type="match status" value="1"/>
</dbReference>